<sequence length="166" mass="18623">MALELRPIPARDYDLVRHIAVAPDQVLFSGTIAQAFNTAEDGVDFHAIFFQGAAVGFFKIDRAYGLAQGLELGVRGFMIDHRHQQKRYATRALQAMPDYLSHHYPNHTGLVLTVDLHNLTAISLYRKTGFTQAQDLHFGGLFGLQLVMRMVLPGAERLDFGDRRAQ</sequence>
<comment type="caution">
    <text evidence="2">The sequence shown here is derived from an EMBL/GenBank/DDBJ whole genome shotgun (WGS) entry which is preliminary data.</text>
</comment>
<dbReference type="InterPro" id="IPR016181">
    <property type="entry name" value="Acyl_CoA_acyltransferase"/>
</dbReference>
<dbReference type="PROSITE" id="PS51186">
    <property type="entry name" value="GNAT"/>
    <property type="match status" value="1"/>
</dbReference>
<evidence type="ECO:0000313" key="2">
    <source>
        <dbReference type="EMBL" id="GAA6196443.1"/>
    </source>
</evidence>
<feature type="domain" description="N-acetyltransferase" evidence="1">
    <location>
        <begin position="3"/>
        <end position="153"/>
    </location>
</feature>
<dbReference type="Gene3D" id="3.40.630.30">
    <property type="match status" value="1"/>
</dbReference>
<protein>
    <recommendedName>
        <fullName evidence="1">N-acetyltransferase domain-containing protein</fullName>
    </recommendedName>
</protein>
<dbReference type="InterPro" id="IPR000182">
    <property type="entry name" value="GNAT_dom"/>
</dbReference>
<reference evidence="2 3" key="1">
    <citation type="submission" date="2024-04" db="EMBL/GenBank/DDBJ databases">
        <title>Draft genome sequence of Pseudophaeobacter arcticus NBRC 116598.</title>
        <authorList>
            <person name="Miyakawa T."/>
            <person name="Kusuya Y."/>
            <person name="Miura T."/>
        </authorList>
    </citation>
    <scope>NUCLEOTIDE SEQUENCE [LARGE SCALE GENOMIC DNA]</scope>
    <source>
        <strain evidence="2 3">SU-CL00105</strain>
    </source>
</reference>
<dbReference type="SUPFAM" id="SSF55729">
    <property type="entry name" value="Acyl-CoA N-acyltransferases (Nat)"/>
    <property type="match status" value="1"/>
</dbReference>
<evidence type="ECO:0000313" key="3">
    <source>
        <dbReference type="Proteomes" id="UP001441944"/>
    </source>
</evidence>
<keyword evidence="3" id="KW-1185">Reference proteome</keyword>
<name>A0ABQ0AKP7_9RHOB</name>
<proteinExistence type="predicted"/>
<accession>A0ABQ0AKP7</accession>
<dbReference type="Pfam" id="PF00583">
    <property type="entry name" value="Acetyltransf_1"/>
    <property type="match status" value="1"/>
</dbReference>
<dbReference type="EMBL" id="BAABWU010000006">
    <property type="protein sequence ID" value="GAA6196443.1"/>
    <property type="molecule type" value="Genomic_DNA"/>
</dbReference>
<organism evidence="2 3">
    <name type="scientific">Pseudophaeobacter arcticus</name>
    <dbReference type="NCBI Taxonomy" id="385492"/>
    <lineage>
        <taxon>Bacteria</taxon>
        <taxon>Pseudomonadati</taxon>
        <taxon>Pseudomonadota</taxon>
        <taxon>Alphaproteobacteria</taxon>
        <taxon>Rhodobacterales</taxon>
        <taxon>Paracoccaceae</taxon>
        <taxon>Pseudophaeobacter</taxon>
    </lineage>
</organism>
<dbReference type="Proteomes" id="UP001441944">
    <property type="component" value="Unassembled WGS sequence"/>
</dbReference>
<evidence type="ECO:0000259" key="1">
    <source>
        <dbReference type="PROSITE" id="PS51186"/>
    </source>
</evidence>
<dbReference type="RefSeq" id="WP_353399278.1">
    <property type="nucleotide sequence ID" value="NZ_BAABWU010000006.1"/>
</dbReference>
<gene>
    <name evidence="2" type="ORF">NBRC116598_18870</name>
</gene>